<protein>
    <recommendedName>
        <fullName evidence="3">Peptidase A1 domain-containing protein</fullName>
    </recommendedName>
</protein>
<organism evidence="1 2">
    <name type="scientific">Fistulifera solaris</name>
    <name type="common">Oleaginous diatom</name>
    <dbReference type="NCBI Taxonomy" id="1519565"/>
    <lineage>
        <taxon>Eukaryota</taxon>
        <taxon>Sar</taxon>
        <taxon>Stramenopiles</taxon>
        <taxon>Ochrophyta</taxon>
        <taxon>Bacillariophyta</taxon>
        <taxon>Bacillariophyceae</taxon>
        <taxon>Bacillariophycidae</taxon>
        <taxon>Naviculales</taxon>
        <taxon>Naviculaceae</taxon>
        <taxon>Fistulifera</taxon>
    </lineage>
</organism>
<comment type="caution">
    <text evidence="1">The sequence shown here is derived from an EMBL/GenBank/DDBJ whole genome shotgun (WGS) entry which is preliminary data.</text>
</comment>
<accession>A0A1Z5K9L3</accession>
<dbReference type="AlphaFoldDB" id="A0A1Z5K9L3"/>
<evidence type="ECO:0000313" key="1">
    <source>
        <dbReference type="EMBL" id="GAX22963.1"/>
    </source>
</evidence>
<evidence type="ECO:0000313" key="2">
    <source>
        <dbReference type="Proteomes" id="UP000198406"/>
    </source>
</evidence>
<keyword evidence="2" id="KW-1185">Reference proteome</keyword>
<dbReference type="Proteomes" id="UP000198406">
    <property type="component" value="Unassembled WGS sequence"/>
</dbReference>
<reference evidence="1 2" key="1">
    <citation type="journal article" date="2015" name="Plant Cell">
        <title>Oil accumulation by the oleaginous diatom Fistulifera solaris as revealed by the genome and transcriptome.</title>
        <authorList>
            <person name="Tanaka T."/>
            <person name="Maeda Y."/>
            <person name="Veluchamy A."/>
            <person name="Tanaka M."/>
            <person name="Abida H."/>
            <person name="Marechal E."/>
            <person name="Bowler C."/>
            <person name="Muto M."/>
            <person name="Sunaga Y."/>
            <person name="Tanaka M."/>
            <person name="Yoshino T."/>
            <person name="Taniguchi T."/>
            <person name="Fukuda Y."/>
            <person name="Nemoto M."/>
            <person name="Matsumoto M."/>
            <person name="Wong P.S."/>
            <person name="Aburatani S."/>
            <person name="Fujibuchi W."/>
        </authorList>
    </citation>
    <scope>NUCLEOTIDE SEQUENCE [LARGE SCALE GENOMIC DNA]</scope>
    <source>
        <strain evidence="1 2">JPCC DA0580</strain>
    </source>
</reference>
<dbReference type="InParanoid" id="A0A1Z5K9L3"/>
<sequence length="281" mass="31773">MNGFTYLAIVDTGSPFLTAPARSLQLTDSTRFPSSYEQYGELSGKMEWRKANYVTLIAEQNALVDQRNVVLGVPSDEVVKQTGGIFAGLIWKDDNRPSFLQQLGFMAVRMDFVNNQLTLSRQPLLSLNDPASCPLYNLRPFGPDLYHYAVLCDVLELQFIDNDDDTLIRTLTWDRTMVKRPIVAVLDTGLTGCILSDSFQTENGVPLPERILGASVTIQSINGEPIRFKSCNQHWQLSSFRLPWFYDDDNHPHIIAMGNTFWQNTKSLTIDPSISRFKVEV</sequence>
<dbReference type="OrthoDB" id="46297at2759"/>
<dbReference type="EMBL" id="BDSP01000193">
    <property type="protein sequence ID" value="GAX22963.1"/>
    <property type="molecule type" value="Genomic_DNA"/>
</dbReference>
<evidence type="ECO:0008006" key="3">
    <source>
        <dbReference type="Google" id="ProtNLM"/>
    </source>
</evidence>
<proteinExistence type="predicted"/>
<name>A0A1Z5K9L3_FISSO</name>
<gene>
    <name evidence="1" type="ORF">FisN_15Hh142</name>
</gene>